<dbReference type="AlphaFoldDB" id="A0A8T4LE48"/>
<reference evidence="1" key="1">
    <citation type="submission" date="2021-03" db="EMBL/GenBank/DDBJ databases">
        <authorList>
            <person name="Jaffe A."/>
        </authorList>
    </citation>
    <scope>NUCLEOTIDE SEQUENCE</scope>
    <source>
        <strain evidence="1">RIFCSPLOWO2_01_FULL_AR10_48_17</strain>
    </source>
</reference>
<accession>A0A8T4LE48</accession>
<reference evidence="1" key="2">
    <citation type="submission" date="2021-05" db="EMBL/GenBank/DDBJ databases">
        <title>Protein family content uncovers lineage relationships and bacterial pathway maintenance mechanisms in DPANN archaea.</title>
        <authorList>
            <person name="Castelle C.J."/>
            <person name="Meheust R."/>
            <person name="Jaffe A.L."/>
            <person name="Seitz K."/>
            <person name="Gong X."/>
            <person name="Baker B.J."/>
            <person name="Banfield J.F."/>
        </authorList>
    </citation>
    <scope>NUCLEOTIDE SEQUENCE</scope>
    <source>
        <strain evidence="1">RIFCSPLOWO2_01_FULL_AR10_48_17</strain>
    </source>
</reference>
<organism evidence="1 2">
    <name type="scientific">Candidatus Iainarchaeum sp</name>
    <dbReference type="NCBI Taxonomy" id="3101447"/>
    <lineage>
        <taxon>Archaea</taxon>
        <taxon>Candidatus Iainarchaeota</taxon>
        <taxon>Candidatus Iainarchaeia</taxon>
        <taxon>Candidatus Iainarchaeales</taxon>
        <taxon>Candidatus Iainarchaeaceae</taxon>
        <taxon>Candidatus Iainarchaeum</taxon>
    </lineage>
</organism>
<evidence type="ECO:0000313" key="1">
    <source>
        <dbReference type="EMBL" id="MBS3061176.1"/>
    </source>
</evidence>
<gene>
    <name evidence="1" type="ORF">J4215_01175</name>
</gene>
<proteinExistence type="predicted"/>
<dbReference type="Proteomes" id="UP000675968">
    <property type="component" value="Unassembled WGS sequence"/>
</dbReference>
<dbReference type="EMBL" id="JAGVWC010000008">
    <property type="protein sequence ID" value="MBS3061176.1"/>
    <property type="molecule type" value="Genomic_DNA"/>
</dbReference>
<sequence>MNIRDEARIRLLGALLKKRSVHPNLSELQKETGLHKATIKASLDFLQKQGVLVGYGPKVNFKNFGFKLEVITILQLDLSEEKVFSEFLTQCTSNPSVYSVSSIIGSGNWNMMLRHYYRDVESYHADWEKNFSKKIPGLFRLVKDRQVFYLAEPHYKESPRTNSVIELVLKEQGFG</sequence>
<name>A0A8T4LE48_9ARCH</name>
<comment type="caution">
    <text evidence="1">The sequence shown here is derived from an EMBL/GenBank/DDBJ whole genome shotgun (WGS) entry which is preliminary data.</text>
</comment>
<dbReference type="SMART" id="SM00344">
    <property type="entry name" value="HTH_ASNC"/>
    <property type="match status" value="1"/>
</dbReference>
<dbReference type="InterPro" id="IPR019888">
    <property type="entry name" value="Tscrpt_reg_AsnC-like"/>
</dbReference>
<protein>
    <submittedName>
        <fullName evidence="1">Lrp/AsnC family transcriptional regulator</fullName>
    </submittedName>
</protein>
<evidence type="ECO:0000313" key="2">
    <source>
        <dbReference type="Proteomes" id="UP000675968"/>
    </source>
</evidence>